<feature type="region of interest" description="Disordered" evidence="1">
    <location>
        <begin position="297"/>
        <end position="317"/>
    </location>
</feature>
<organism evidence="2">
    <name type="scientific">Lygus hesperus</name>
    <name type="common">Western plant bug</name>
    <dbReference type="NCBI Taxonomy" id="30085"/>
    <lineage>
        <taxon>Eukaryota</taxon>
        <taxon>Metazoa</taxon>
        <taxon>Ecdysozoa</taxon>
        <taxon>Arthropoda</taxon>
        <taxon>Hexapoda</taxon>
        <taxon>Insecta</taxon>
        <taxon>Pterygota</taxon>
        <taxon>Neoptera</taxon>
        <taxon>Paraneoptera</taxon>
        <taxon>Hemiptera</taxon>
        <taxon>Heteroptera</taxon>
        <taxon>Panheteroptera</taxon>
        <taxon>Cimicomorpha</taxon>
        <taxon>Miridae</taxon>
        <taxon>Mirini</taxon>
        <taxon>Lygus</taxon>
    </lineage>
</organism>
<reference evidence="3" key="3">
    <citation type="submission" date="2014-09" db="EMBL/GenBank/DDBJ databases">
        <authorList>
            <person name="Magalhaes I.L.F."/>
            <person name="Oliveira U."/>
            <person name="Santos F.R."/>
            <person name="Vidigal T.H.D.A."/>
            <person name="Brescovit A.D."/>
            <person name="Santos A.J."/>
        </authorList>
    </citation>
    <scope>NUCLEOTIDE SEQUENCE</scope>
</reference>
<feature type="compositionally biased region" description="Polar residues" evidence="1">
    <location>
        <begin position="147"/>
        <end position="156"/>
    </location>
</feature>
<proteinExistence type="predicted"/>
<feature type="region of interest" description="Disordered" evidence="1">
    <location>
        <begin position="653"/>
        <end position="709"/>
    </location>
</feature>
<dbReference type="AlphaFoldDB" id="A0A0A9YZ52"/>
<feature type="region of interest" description="Disordered" evidence="1">
    <location>
        <begin position="113"/>
        <end position="158"/>
    </location>
</feature>
<feature type="region of interest" description="Disordered" evidence="1">
    <location>
        <begin position="1"/>
        <end position="23"/>
    </location>
</feature>
<evidence type="ECO:0000313" key="2">
    <source>
        <dbReference type="EMBL" id="JAG36373.1"/>
    </source>
</evidence>
<dbReference type="EMBL" id="GBHO01007231">
    <property type="protein sequence ID" value="JAG36373.1"/>
    <property type="molecule type" value="Transcribed_RNA"/>
</dbReference>
<feature type="compositionally biased region" description="Polar residues" evidence="1">
    <location>
        <begin position="429"/>
        <end position="442"/>
    </location>
</feature>
<feature type="compositionally biased region" description="Basic and acidic residues" evidence="1">
    <location>
        <begin position="699"/>
        <end position="709"/>
    </location>
</feature>
<dbReference type="EMBL" id="GBRD01010521">
    <property type="protein sequence ID" value="JAG55303.1"/>
    <property type="molecule type" value="Transcribed_RNA"/>
</dbReference>
<gene>
    <name evidence="2" type="ORF">CM83_8315</name>
</gene>
<reference evidence="2" key="2">
    <citation type="submission" date="2014-07" db="EMBL/GenBank/DDBJ databases">
        <authorList>
            <person name="Hull J."/>
        </authorList>
    </citation>
    <scope>NUCLEOTIDE SEQUENCE</scope>
</reference>
<feature type="region of interest" description="Disordered" evidence="1">
    <location>
        <begin position="369"/>
        <end position="456"/>
    </location>
</feature>
<feature type="compositionally biased region" description="Polar residues" evidence="1">
    <location>
        <begin position="125"/>
        <end position="138"/>
    </location>
</feature>
<feature type="compositionally biased region" description="Polar residues" evidence="1">
    <location>
        <begin position="654"/>
        <end position="665"/>
    </location>
</feature>
<sequence length="709" mass="75738">MKKSTWKKLFTRSKSKSGTRASKKAKQTLVSCNVCAGVALINVETLCSTHRNIPINKNQAGSPKDAASTGQSTPSPGPPAATSESKNAVEVNDKLTEPTASVNPAQENLKVQESGLEKSAPVDISNPQPLRRSSTNEEFMTEEVESHNLSDTSRTGENLERVGEEIENNSRSTTSNNDMTASSLTQELKKFAVESKAPSGARGFIIRSGIQVRDSESRDSEVPFLTLENQLSDEAPLQEAPLEEQETPAGPQGTPAEAQRSSSSQHGLKIPSSAKISSAEKIVLSSDLKVESVFDKSLVGASEEQNVEAKNRKNSMSSADVALNSIVLGVASQSRRESQSSGRPVEAASSNNVEFMSEEVKMGSGTSAEVDDAYYPKSSPQVSSAVNITEQDPSSSSQQESNSSSNQGLQIVEVDDQGAPQESRRLSTDESIINNIGNNKTPNLVKGMSTDSSEDLKPGMLQAQRSSKLNISFSEHLSLLGDAKGNDGGFSHDSLESAGDTTEVTTIETTTVIMGEVPEGPFDAPSGGEGIMPTSGNESEEALLPPPEDDTTMEGDSGMGSEDSRTTGPNETTEETAIHANTVHNARPTPPIIFGSMSGPEPENEWSQPLFFGPNALAQGLTLNVGRDRETQQRADAPFQGFGIISIMRDLYENDSSASQVNKVTDVTEEKKKEEEAEEESGESGQAPPSLDDEDQEQDSFKEVPKKQE</sequence>
<protein>
    <submittedName>
        <fullName evidence="2">Uncharacterized protein</fullName>
    </submittedName>
</protein>
<feature type="region of interest" description="Disordered" evidence="1">
    <location>
        <begin position="333"/>
        <end position="352"/>
    </location>
</feature>
<feature type="region of interest" description="Disordered" evidence="1">
    <location>
        <begin position="229"/>
        <end position="272"/>
    </location>
</feature>
<feature type="compositionally biased region" description="Low complexity" evidence="1">
    <location>
        <begin position="394"/>
        <end position="407"/>
    </location>
</feature>
<feature type="region of interest" description="Disordered" evidence="1">
    <location>
        <begin position="55"/>
        <end position="90"/>
    </location>
</feature>
<feature type="compositionally biased region" description="Basic and acidic residues" evidence="1">
    <location>
        <begin position="666"/>
        <end position="675"/>
    </location>
</feature>
<feature type="compositionally biased region" description="Polar residues" evidence="1">
    <location>
        <begin position="378"/>
        <end position="393"/>
    </location>
</feature>
<evidence type="ECO:0000313" key="3">
    <source>
        <dbReference type="EMBL" id="JAG55303.1"/>
    </source>
</evidence>
<feature type="region of interest" description="Disordered" evidence="1">
    <location>
        <begin position="516"/>
        <end position="611"/>
    </location>
</feature>
<name>A0A0A9YZ52_LYGHE</name>
<accession>A0A0A9YZ52</accession>
<evidence type="ECO:0000256" key="1">
    <source>
        <dbReference type="SAM" id="MobiDB-lite"/>
    </source>
</evidence>
<reference evidence="2" key="1">
    <citation type="journal article" date="2014" name="PLoS ONE">
        <title>Transcriptome-Based Identification of ABC Transporters in the Western Tarnished Plant Bug Lygus hesperus.</title>
        <authorList>
            <person name="Hull J.J."/>
            <person name="Chaney K."/>
            <person name="Geib S.M."/>
            <person name="Fabrick J.A."/>
            <person name="Brent C.S."/>
            <person name="Walsh D."/>
            <person name="Lavine L.C."/>
        </authorList>
    </citation>
    <scope>NUCLEOTIDE SEQUENCE</scope>
</reference>